<name>A0ABW5AJ88_9BRAD</name>
<dbReference type="RefSeq" id="WP_378478141.1">
    <property type="nucleotide sequence ID" value="NZ_JBHUIW010000013.1"/>
</dbReference>
<protein>
    <recommendedName>
        <fullName evidence="9">Probable butyrate kinase</fullName>
        <shortName evidence="9">BK</shortName>
        <ecNumber evidence="9">2.7.2.7</ecNumber>
    </recommendedName>
    <alternativeName>
        <fullName evidence="9">Branched-chain carboxylic acid kinase</fullName>
    </alternativeName>
</protein>
<dbReference type="SUPFAM" id="SSF53067">
    <property type="entry name" value="Actin-like ATPase domain"/>
    <property type="match status" value="2"/>
</dbReference>
<evidence type="ECO:0000256" key="1">
    <source>
        <dbReference type="ARBA" id="ARBA00004496"/>
    </source>
</evidence>
<evidence type="ECO:0000256" key="9">
    <source>
        <dbReference type="HAMAP-Rule" id="MF_00542"/>
    </source>
</evidence>
<dbReference type="PIRSF" id="PIRSF036458">
    <property type="entry name" value="Butyrate_kin"/>
    <property type="match status" value="1"/>
</dbReference>
<gene>
    <name evidence="9 11" type="primary">buk</name>
    <name evidence="11" type="ORF">ACFSOX_12465</name>
</gene>
<sequence>MTEPKIILTVNPGSTSTKIAVFADETRLFERKVDHSAADLAPFDTIGDQFQMRKAAIVAALKAEGFDLGTLAAVAGRGGKLPPLARGAYLVNDDMVAFLRHRPIDQHASNLGALIAHDIAEPLGIPSFIYDAVVVDEMEDIARFSGVPELTRRASCHVLNMRAMAIKVLRRDGLRLEDANVVVCHMGGGVTATVISGGRMIDVLTDEEGPFSPERAGRVPCRQLVDLCFSGDYDRKSATKLMRGVGGLVAYLGTNSALEVEARIDAGDAEAELVYRAMAYQIAKGIGELSTVVMGKVDRIVLTGAIAHSKRMADMVSARVAFIAPVEIVPGENELEALAAGTLRVLRGEETPNVFVAPPRARPAAEIRRVEEASRA</sequence>
<organism evidence="11 12">
    <name type="scientific">Rhodoplanes azumiensis</name>
    <dbReference type="NCBI Taxonomy" id="1897628"/>
    <lineage>
        <taxon>Bacteria</taxon>
        <taxon>Pseudomonadati</taxon>
        <taxon>Pseudomonadota</taxon>
        <taxon>Alphaproteobacteria</taxon>
        <taxon>Hyphomicrobiales</taxon>
        <taxon>Nitrobacteraceae</taxon>
        <taxon>Rhodoplanes</taxon>
    </lineage>
</organism>
<keyword evidence="3 9" id="KW-0963">Cytoplasm</keyword>
<keyword evidence="12" id="KW-1185">Reference proteome</keyword>
<dbReference type="PROSITE" id="PS01076">
    <property type="entry name" value="ACETATE_KINASE_2"/>
    <property type="match status" value="1"/>
</dbReference>
<evidence type="ECO:0000256" key="2">
    <source>
        <dbReference type="ARBA" id="ARBA00008748"/>
    </source>
</evidence>
<evidence type="ECO:0000256" key="5">
    <source>
        <dbReference type="ARBA" id="ARBA00022741"/>
    </source>
</evidence>
<keyword evidence="7 9" id="KW-0067">ATP-binding</keyword>
<keyword evidence="5 9" id="KW-0547">Nucleotide-binding</keyword>
<accession>A0ABW5AJ88</accession>
<dbReference type="CDD" id="cd24011">
    <property type="entry name" value="ASKHA_NBD_BK"/>
    <property type="match status" value="1"/>
</dbReference>
<dbReference type="Pfam" id="PF00871">
    <property type="entry name" value="Acetate_kinase"/>
    <property type="match status" value="1"/>
</dbReference>
<dbReference type="PANTHER" id="PTHR21060:SF3">
    <property type="entry name" value="BUTYRATE KINASE 2-RELATED"/>
    <property type="match status" value="1"/>
</dbReference>
<evidence type="ECO:0000256" key="8">
    <source>
        <dbReference type="ARBA" id="ARBA00048596"/>
    </source>
</evidence>
<dbReference type="GO" id="GO:0047761">
    <property type="term" value="F:butyrate kinase activity"/>
    <property type="evidence" value="ECO:0007669"/>
    <property type="project" value="UniProtKB-EC"/>
</dbReference>
<dbReference type="Proteomes" id="UP001597314">
    <property type="component" value="Unassembled WGS sequence"/>
</dbReference>
<dbReference type="HAMAP" id="MF_00542">
    <property type="entry name" value="Butyrate_kinase"/>
    <property type="match status" value="1"/>
</dbReference>
<evidence type="ECO:0000256" key="7">
    <source>
        <dbReference type="ARBA" id="ARBA00022840"/>
    </source>
</evidence>
<keyword evidence="4 9" id="KW-0808">Transferase</keyword>
<evidence type="ECO:0000313" key="12">
    <source>
        <dbReference type="Proteomes" id="UP001597314"/>
    </source>
</evidence>
<evidence type="ECO:0000256" key="6">
    <source>
        <dbReference type="ARBA" id="ARBA00022777"/>
    </source>
</evidence>
<comment type="similarity">
    <text evidence="2 9 10">Belongs to the acetokinase family.</text>
</comment>
<reference evidence="12" key="1">
    <citation type="journal article" date="2019" name="Int. J. Syst. Evol. Microbiol.">
        <title>The Global Catalogue of Microorganisms (GCM) 10K type strain sequencing project: providing services to taxonomists for standard genome sequencing and annotation.</title>
        <authorList>
            <consortium name="The Broad Institute Genomics Platform"/>
            <consortium name="The Broad Institute Genome Sequencing Center for Infectious Disease"/>
            <person name="Wu L."/>
            <person name="Ma J."/>
        </authorList>
    </citation>
    <scope>NUCLEOTIDE SEQUENCE [LARGE SCALE GENOMIC DNA]</scope>
    <source>
        <strain evidence="12">CGMCC 1.6774</strain>
    </source>
</reference>
<dbReference type="EC" id="2.7.2.7" evidence="9"/>
<dbReference type="PROSITE" id="PS01075">
    <property type="entry name" value="ACETATE_KINASE_1"/>
    <property type="match status" value="1"/>
</dbReference>
<dbReference type="InterPro" id="IPR011245">
    <property type="entry name" value="Butyrate_kin"/>
</dbReference>
<dbReference type="PRINTS" id="PR00471">
    <property type="entry name" value="ACETATEKNASE"/>
</dbReference>
<evidence type="ECO:0000256" key="4">
    <source>
        <dbReference type="ARBA" id="ARBA00022679"/>
    </source>
</evidence>
<comment type="subcellular location">
    <subcellularLocation>
        <location evidence="1 9">Cytoplasm</location>
    </subcellularLocation>
</comment>
<evidence type="ECO:0000256" key="10">
    <source>
        <dbReference type="RuleBase" id="RU003835"/>
    </source>
</evidence>
<comment type="caution">
    <text evidence="11">The sequence shown here is derived from an EMBL/GenBank/DDBJ whole genome shotgun (WGS) entry which is preliminary data.</text>
</comment>
<proteinExistence type="inferred from homology"/>
<dbReference type="NCBIfam" id="NF002834">
    <property type="entry name" value="PRK03011.1-5"/>
    <property type="match status" value="1"/>
</dbReference>
<dbReference type="InterPro" id="IPR023865">
    <property type="entry name" value="Aliphatic_acid_kinase_CS"/>
</dbReference>
<evidence type="ECO:0000256" key="3">
    <source>
        <dbReference type="ARBA" id="ARBA00022490"/>
    </source>
</evidence>
<dbReference type="EMBL" id="JBHUIW010000013">
    <property type="protein sequence ID" value="MFD2182969.1"/>
    <property type="molecule type" value="Genomic_DNA"/>
</dbReference>
<keyword evidence="6 9" id="KW-0418">Kinase</keyword>
<evidence type="ECO:0000313" key="11">
    <source>
        <dbReference type="EMBL" id="MFD2182969.1"/>
    </source>
</evidence>
<dbReference type="Gene3D" id="3.30.420.40">
    <property type="match status" value="2"/>
</dbReference>
<dbReference type="NCBIfam" id="TIGR02707">
    <property type="entry name" value="butyr_kinase"/>
    <property type="match status" value="1"/>
</dbReference>
<dbReference type="InterPro" id="IPR000890">
    <property type="entry name" value="Aliphatic_acid_kin_short-chain"/>
</dbReference>
<comment type="catalytic activity">
    <reaction evidence="8 9">
        <text>butanoate + ATP = butanoyl phosphate + ADP</text>
        <dbReference type="Rhea" id="RHEA:13585"/>
        <dbReference type="ChEBI" id="CHEBI:17968"/>
        <dbReference type="ChEBI" id="CHEBI:30616"/>
        <dbReference type="ChEBI" id="CHEBI:58079"/>
        <dbReference type="ChEBI" id="CHEBI:456216"/>
        <dbReference type="EC" id="2.7.2.7"/>
    </reaction>
</comment>
<dbReference type="InterPro" id="IPR043129">
    <property type="entry name" value="ATPase_NBD"/>
</dbReference>
<dbReference type="PANTHER" id="PTHR21060">
    <property type="entry name" value="ACETATE KINASE"/>
    <property type="match status" value="1"/>
</dbReference>